<organism evidence="6 7">
    <name type="scientific">[Candida] anglica</name>
    <dbReference type="NCBI Taxonomy" id="148631"/>
    <lineage>
        <taxon>Eukaryota</taxon>
        <taxon>Fungi</taxon>
        <taxon>Dikarya</taxon>
        <taxon>Ascomycota</taxon>
        <taxon>Saccharomycotina</taxon>
        <taxon>Pichiomycetes</taxon>
        <taxon>Debaryomycetaceae</taxon>
        <taxon>Kurtzmaniella</taxon>
    </lineage>
</organism>
<dbReference type="PANTHER" id="PTHR13026">
    <property type="entry name" value="NNP-1 PROTEIN NOVEL NUCLEAR PROTEIN 1 NOP52"/>
    <property type="match status" value="1"/>
</dbReference>
<dbReference type="Proteomes" id="UP001497600">
    <property type="component" value="Chromosome H"/>
</dbReference>
<dbReference type="Pfam" id="PF05997">
    <property type="entry name" value="Nop52"/>
    <property type="match status" value="1"/>
</dbReference>
<comment type="subcellular location">
    <subcellularLocation>
        <location evidence="1">Nucleus</location>
    </subcellularLocation>
</comment>
<feature type="compositionally biased region" description="Acidic residues" evidence="5">
    <location>
        <begin position="250"/>
        <end position="275"/>
    </location>
</feature>
<evidence type="ECO:0000256" key="3">
    <source>
        <dbReference type="ARBA" id="ARBA00022552"/>
    </source>
</evidence>
<evidence type="ECO:0000256" key="4">
    <source>
        <dbReference type="ARBA" id="ARBA00023242"/>
    </source>
</evidence>
<evidence type="ECO:0000256" key="2">
    <source>
        <dbReference type="ARBA" id="ARBA00006374"/>
    </source>
</evidence>
<name>A0ABP0EQT7_9ASCO</name>
<keyword evidence="3" id="KW-0698">rRNA processing</keyword>
<accession>A0ABP0EQT7</accession>
<sequence>MSQTSTFVKKLAANDRPTREAAFEALKKFLSSKQQTQKMSLLEMEKLWKGLYYSMWFCDRPRPQERLAEKLGQLFSSVVPVGAFCSFVEAFWVVMIKEWPNVDQWRVDKYYLLIRRVVRHCFINLQKKEWDEELVANYNKALTKLPLSGDKSVSMALPYHLCDIYVEELEHIMFKDLKEEEDDLEEGDTEAYQELFAKKLAIVGETPILKLLEPFEQLSTSALLKTLREKCKEEVLTDSRLKDWGVIGSDSDDEDDEEKKDGEDEDSDDEWNGFA</sequence>
<evidence type="ECO:0000313" key="7">
    <source>
        <dbReference type="Proteomes" id="UP001497600"/>
    </source>
</evidence>
<dbReference type="PANTHER" id="PTHR13026:SF0">
    <property type="entry name" value="RIBOSOMAL RNA PROCESSING 1B"/>
    <property type="match status" value="1"/>
</dbReference>
<dbReference type="EMBL" id="OZ004260">
    <property type="protein sequence ID" value="CAK7922373.1"/>
    <property type="molecule type" value="Genomic_DNA"/>
</dbReference>
<protein>
    <submittedName>
        <fullName evidence="6">Ribosomal RNA-processing protein 1</fullName>
    </submittedName>
</protein>
<evidence type="ECO:0000256" key="1">
    <source>
        <dbReference type="ARBA" id="ARBA00004123"/>
    </source>
</evidence>
<evidence type="ECO:0000256" key="5">
    <source>
        <dbReference type="SAM" id="MobiDB-lite"/>
    </source>
</evidence>
<evidence type="ECO:0000313" key="6">
    <source>
        <dbReference type="EMBL" id="CAK7922373.1"/>
    </source>
</evidence>
<keyword evidence="7" id="KW-1185">Reference proteome</keyword>
<feature type="region of interest" description="Disordered" evidence="5">
    <location>
        <begin position="244"/>
        <end position="275"/>
    </location>
</feature>
<reference evidence="6 7" key="1">
    <citation type="submission" date="2024-01" db="EMBL/GenBank/DDBJ databases">
        <authorList>
            <consortium name="Genoscope - CEA"/>
            <person name="William W."/>
        </authorList>
    </citation>
    <scope>NUCLEOTIDE SEQUENCE [LARGE SCALE GENOMIC DNA]</scope>
    <source>
        <strain evidence="6 7">29B2s-10</strain>
    </source>
</reference>
<keyword evidence="4" id="KW-0539">Nucleus</keyword>
<comment type="similarity">
    <text evidence="2">Belongs to the RRP1 family.</text>
</comment>
<dbReference type="InterPro" id="IPR010301">
    <property type="entry name" value="RRP1"/>
</dbReference>
<proteinExistence type="inferred from homology"/>
<gene>
    <name evidence="6" type="primary">RRP1</name>
    <name evidence="6" type="ORF">CAAN4_H25972</name>
</gene>